<reference evidence="2 3" key="1">
    <citation type="submission" date="2019-08" db="EMBL/GenBank/DDBJ databases">
        <title>Pedobacter sp. nov., isolated from Han river, South Korea.</title>
        <authorList>
            <person name="Lee D.-H."/>
            <person name="Kim Y.-S."/>
            <person name="Hwang E.-M."/>
            <person name="Le Tran T.C."/>
            <person name="Cha C.-J."/>
        </authorList>
    </citation>
    <scope>NUCLEOTIDE SEQUENCE [LARGE SCALE GENOMIC DNA]</scope>
    <source>
        <strain evidence="2 3">CJ43</strain>
    </source>
</reference>
<dbReference type="Pfam" id="PF01663">
    <property type="entry name" value="Phosphodiest"/>
    <property type="match status" value="1"/>
</dbReference>
<dbReference type="AlphaFoldDB" id="A0A5C0VIM8"/>
<evidence type="ECO:0000313" key="2">
    <source>
        <dbReference type="EMBL" id="QEK52555.1"/>
    </source>
</evidence>
<dbReference type="Proteomes" id="UP000323653">
    <property type="component" value="Chromosome"/>
</dbReference>
<dbReference type="KEGG" id="pej:FYC62_13490"/>
<keyword evidence="1" id="KW-0732">Signal</keyword>
<evidence type="ECO:0000256" key="1">
    <source>
        <dbReference type="SAM" id="SignalP"/>
    </source>
</evidence>
<dbReference type="SUPFAM" id="SSF53649">
    <property type="entry name" value="Alkaline phosphatase-like"/>
    <property type="match status" value="1"/>
</dbReference>
<accession>A0A5C0VIM8</accession>
<feature type="chain" id="PRO_5023018577" evidence="1">
    <location>
        <begin position="21"/>
        <end position="352"/>
    </location>
</feature>
<dbReference type="InterPro" id="IPR017850">
    <property type="entry name" value="Alkaline_phosphatase_core_sf"/>
</dbReference>
<evidence type="ECO:0000313" key="3">
    <source>
        <dbReference type="Proteomes" id="UP000323653"/>
    </source>
</evidence>
<organism evidence="2 3">
    <name type="scientific">Pedobacter aquae</name>
    <dbReference type="NCBI Taxonomy" id="2605747"/>
    <lineage>
        <taxon>Bacteria</taxon>
        <taxon>Pseudomonadati</taxon>
        <taxon>Bacteroidota</taxon>
        <taxon>Sphingobacteriia</taxon>
        <taxon>Sphingobacteriales</taxon>
        <taxon>Sphingobacteriaceae</taxon>
        <taxon>Pedobacter</taxon>
    </lineage>
</organism>
<keyword evidence="3" id="KW-1185">Reference proteome</keyword>
<dbReference type="Gene3D" id="3.40.720.10">
    <property type="entry name" value="Alkaline Phosphatase, subunit A"/>
    <property type="match status" value="1"/>
</dbReference>
<dbReference type="InterPro" id="IPR002591">
    <property type="entry name" value="Phosphodiest/P_Trfase"/>
</dbReference>
<name>A0A5C0VIM8_9SPHI</name>
<protein>
    <submittedName>
        <fullName evidence="2">Phosphoglyceromutase</fullName>
    </submittedName>
</protein>
<sequence>MMPKKILLSFLMFLQFAAVAQTESKVVLVTIDGLRWQELFRGADSSLIYSRYNNQKDYLFKKFWHKDVHKRRALLMPFVWSQIVKNGQIIGNRDLKSYAAVSNLAKFSYPGYAELFSGFVDSSIVNNNRVYNKNQNVLRWLNQQEGFKNKVASFSSWDVFNYILDDSVGDFVINAGIEDLEIPEMDESFNALNEMQRLAPPFISDKVRLDVITYQLAKQYLKFYKPKFLHIGFDETDDMAHAADYKFYIEQARKSDDMIADLWNYLQNDDFYKNQTTLVITTDHGRGEVPFGNWTSHGKSIPGSEQVWIAAIGPTITAKGEVKNSDEIFTKQIAGTLAKLLGLNFNKDNVFK</sequence>
<proteinExistence type="predicted"/>
<feature type="signal peptide" evidence="1">
    <location>
        <begin position="1"/>
        <end position="20"/>
    </location>
</feature>
<gene>
    <name evidence="2" type="ORF">FYC62_13490</name>
</gene>
<dbReference type="EMBL" id="CP043329">
    <property type="protein sequence ID" value="QEK52555.1"/>
    <property type="molecule type" value="Genomic_DNA"/>
</dbReference>